<protein>
    <recommendedName>
        <fullName evidence="3">Metal-binding protein</fullName>
    </recommendedName>
</protein>
<dbReference type="RefSeq" id="WP_225308816.1">
    <property type="nucleotide sequence ID" value="NZ_DASZSC010000147.1"/>
</dbReference>
<dbReference type="InterPro" id="IPR012863">
    <property type="entry name" value="DUF1636"/>
</dbReference>
<sequence>MHSLSVCRTCPRGGAPETGLRERLRALIAGSPIATGLQLLMVECVGSCPRPCAVAFDAPGKWRLRFGGLTPRHAEDVVEALRLYKESESGNLSDAALPYGLRGHVSARSPTFACPKTLPSTGVPTPFSGGVAPSLSPVPK</sequence>
<reference evidence="1 2" key="1">
    <citation type="submission" date="2019-08" db="EMBL/GenBank/DDBJ databases">
        <title>Hyperibacter terrae gen. nov., sp. nov. and Hyperibacter viscosus sp. nov., two new members in the family Rhodospirillaceae isolated from the rhizosphere of Hypericum perforatum.</title>
        <authorList>
            <person name="Noviana Z."/>
        </authorList>
    </citation>
    <scope>NUCLEOTIDE SEQUENCE [LARGE SCALE GENOMIC DNA]</scope>
    <source>
        <strain evidence="1 2">R5959</strain>
    </source>
</reference>
<dbReference type="Proteomes" id="UP000325797">
    <property type="component" value="Chromosome"/>
</dbReference>
<dbReference type="EMBL" id="CP042582">
    <property type="protein sequence ID" value="QEX23016.1"/>
    <property type="molecule type" value="Genomic_DNA"/>
</dbReference>
<evidence type="ECO:0000313" key="1">
    <source>
        <dbReference type="EMBL" id="QEX23016.1"/>
    </source>
</evidence>
<accession>A0A5J6N7G3</accession>
<dbReference type="Pfam" id="PF07845">
    <property type="entry name" value="DUF1636"/>
    <property type="match status" value="1"/>
</dbReference>
<dbReference type="AlphaFoldDB" id="A0A5J6N7G3"/>
<evidence type="ECO:0000313" key="2">
    <source>
        <dbReference type="Proteomes" id="UP000325797"/>
    </source>
</evidence>
<organism evidence="1 2">
    <name type="scientific">Hypericibacter adhaerens</name>
    <dbReference type="NCBI Taxonomy" id="2602016"/>
    <lineage>
        <taxon>Bacteria</taxon>
        <taxon>Pseudomonadati</taxon>
        <taxon>Pseudomonadota</taxon>
        <taxon>Alphaproteobacteria</taxon>
        <taxon>Rhodospirillales</taxon>
        <taxon>Dongiaceae</taxon>
        <taxon>Hypericibacter</taxon>
    </lineage>
</organism>
<name>A0A5J6N7G3_9PROT</name>
<proteinExistence type="predicted"/>
<dbReference type="KEGG" id="hadh:FRZ61_29510"/>
<gene>
    <name evidence="1" type="ORF">FRZ61_29510</name>
</gene>
<evidence type="ECO:0008006" key="3">
    <source>
        <dbReference type="Google" id="ProtNLM"/>
    </source>
</evidence>
<dbReference type="CDD" id="cd02980">
    <property type="entry name" value="TRX_Fd_family"/>
    <property type="match status" value="1"/>
</dbReference>
<keyword evidence="2" id="KW-1185">Reference proteome</keyword>